<keyword evidence="2" id="KW-0378">Hydrolase</keyword>
<accession>A0A3F3Q1W3</accession>
<dbReference type="GO" id="GO:0008239">
    <property type="term" value="F:dipeptidyl-peptidase activity"/>
    <property type="evidence" value="ECO:0007669"/>
    <property type="project" value="TreeGrafter"/>
</dbReference>
<dbReference type="AlphaFoldDB" id="A0A3F3Q1W3"/>
<dbReference type="InterPro" id="IPR039461">
    <property type="entry name" value="Peptidase_M49"/>
</dbReference>
<gene>
    <name evidence="3" type="ORF">BDQ94DRAFT_170753</name>
</gene>
<protein>
    <submittedName>
        <fullName evidence="3">Peptidase family M49-domain-containing protein</fullName>
    </submittedName>
</protein>
<evidence type="ECO:0000313" key="3">
    <source>
        <dbReference type="EMBL" id="RDH33075.1"/>
    </source>
</evidence>
<keyword evidence="1" id="KW-0479">Metal-binding</keyword>
<sequence>MDLYNTCEGNWEQLATKTGVGILLLDKFLDYAARFLSNIGNYFGSGDQKFTPDISGEALNSLASVSSSSSKILEQIKPDDIAYNMYLQLGVDGLRGLENYDPTTKIWGQAHSRAHYAIFQHLLRDSGGLYTVTKDVEMNSLTVKVDQSRVISRGKSSLGRMLLKLFIYRCTADVSNCRRFYENLSIVDGEALKWRDILVSKKDPPLVFSQANTYLVGDDVKIKEYEPTAQGVVQSWAERSIE</sequence>
<dbReference type="PANTHER" id="PTHR23422:SF11">
    <property type="entry name" value="DIPEPTIDYL PEPTIDASE 3"/>
    <property type="match status" value="1"/>
</dbReference>
<reference evidence="3 4" key="1">
    <citation type="submission" date="2018-07" db="EMBL/GenBank/DDBJ databases">
        <title>The genomes of Aspergillus section Nigri reveals drivers in fungal speciation.</title>
        <authorList>
            <consortium name="DOE Joint Genome Institute"/>
            <person name="Vesth T.C."/>
            <person name="Nybo J."/>
            <person name="Theobald S."/>
            <person name="Brandl J."/>
            <person name="Frisvad J.C."/>
            <person name="Nielsen K.F."/>
            <person name="Lyhne E.K."/>
            <person name="Kogle M.E."/>
            <person name="Kuo A."/>
            <person name="Riley R."/>
            <person name="Clum A."/>
            <person name="Nolan M."/>
            <person name="Lipzen A."/>
            <person name="Salamov A."/>
            <person name="Henrissat B."/>
            <person name="Wiebenga A."/>
            <person name="De vries R.P."/>
            <person name="Grigoriev I.V."/>
            <person name="Mortensen U.H."/>
            <person name="Andersen M.R."/>
            <person name="Baker S.E."/>
        </authorList>
    </citation>
    <scope>NUCLEOTIDE SEQUENCE [LARGE SCALE GENOMIC DNA]</scope>
    <source>
        <strain evidence="3 4">CBS 139.54b</strain>
    </source>
</reference>
<dbReference type="GO" id="GO:0046872">
    <property type="term" value="F:metal ion binding"/>
    <property type="evidence" value="ECO:0007669"/>
    <property type="project" value="UniProtKB-KW"/>
</dbReference>
<dbReference type="PANTHER" id="PTHR23422">
    <property type="entry name" value="DIPEPTIDYL PEPTIDASE III-RELATED"/>
    <property type="match status" value="1"/>
</dbReference>
<dbReference type="GO" id="GO:0005737">
    <property type="term" value="C:cytoplasm"/>
    <property type="evidence" value="ECO:0007669"/>
    <property type="project" value="TreeGrafter"/>
</dbReference>
<keyword evidence="4" id="KW-1185">Reference proteome</keyword>
<proteinExistence type="predicted"/>
<evidence type="ECO:0000256" key="1">
    <source>
        <dbReference type="ARBA" id="ARBA00022723"/>
    </source>
</evidence>
<evidence type="ECO:0000313" key="4">
    <source>
        <dbReference type="Proteomes" id="UP000253729"/>
    </source>
</evidence>
<dbReference type="RefSeq" id="XP_026626097.1">
    <property type="nucleotide sequence ID" value="XM_026771577.1"/>
</dbReference>
<organism evidence="3 4">
    <name type="scientific">Aspergillus welwitschiae</name>
    <dbReference type="NCBI Taxonomy" id="1341132"/>
    <lineage>
        <taxon>Eukaryota</taxon>
        <taxon>Fungi</taxon>
        <taxon>Dikarya</taxon>
        <taxon>Ascomycota</taxon>
        <taxon>Pezizomycotina</taxon>
        <taxon>Eurotiomycetes</taxon>
        <taxon>Eurotiomycetidae</taxon>
        <taxon>Eurotiales</taxon>
        <taxon>Aspergillaceae</taxon>
        <taxon>Aspergillus</taxon>
        <taxon>Aspergillus subgen. Circumdati</taxon>
    </lineage>
</organism>
<dbReference type="GeneID" id="38139933"/>
<dbReference type="Pfam" id="PF03571">
    <property type="entry name" value="Peptidase_M49"/>
    <property type="match status" value="1"/>
</dbReference>
<evidence type="ECO:0000256" key="2">
    <source>
        <dbReference type="ARBA" id="ARBA00022801"/>
    </source>
</evidence>
<name>A0A3F3Q1W3_9EURO</name>
<dbReference type="EMBL" id="KZ852048">
    <property type="protein sequence ID" value="RDH33075.1"/>
    <property type="molecule type" value="Genomic_DNA"/>
</dbReference>
<dbReference type="Proteomes" id="UP000253729">
    <property type="component" value="Unassembled WGS sequence"/>
</dbReference>